<keyword evidence="1" id="KW-1133">Transmembrane helix</keyword>
<feature type="transmembrane region" description="Helical" evidence="1">
    <location>
        <begin position="12"/>
        <end position="35"/>
    </location>
</feature>
<comment type="caution">
    <text evidence="2">The sequence shown here is derived from an EMBL/GenBank/DDBJ whole genome shotgun (WGS) entry which is preliminary data.</text>
</comment>
<reference evidence="2" key="1">
    <citation type="submission" date="2017-08" db="EMBL/GenBank/DDBJ databases">
        <authorList>
            <person name="Polle J.E."/>
            <person name="Barry K."/>
            <person name="Cushman J."/>
            <person name="Schmutz J."/>
            <person name="Tran D."/>
            <person name="Hathwaick L.T."/>
            <person name="Yim W.C."/>
            <person name="Jenkins J."/>
            <person name="Mckie-Krisberg Z.M."/>
            <person name="Prochnik S."/>
            <person name="Lindquist E."/>
            <person name="Dockter R.B."/>
            <person name="Adam C."/>
            <person name="Molina H."/>
            <person name="Bunkerborg J."/>
            <person name="Jin E."/>
            <person name="Buchheim M."/>
            <person name="Magnuson J."/>
        </authorList>
    </citation>
    <scope>NUCLEOTIDE SEQUENCE</scope>
    <source>
        <strain evidence="2">CCAP 19/18</strain>
    </source>
</reference>
<feature type="transmembrane region" description="Helical" evidence="1">
    <location>
        <begin position="138"/>
        <end position="162"/>
    </location>
</feature>
<protein>
    <submittedName>
        <fullName evidence="2">Uncharacterized protein</fullName>
    </submittedName>
</protein>
<feature type="transmembrane region" description="Helical" evidence="1">
    <location>
        <begin position="60"/>
        <end position="83"/>
    </location>
</feature>
<accession>A0ABQ7H1I1</accession>
<keyword evidence="3" id="KW-1185">Reference proteome</keyword>
<keyword evidence="1" id="KW-0472">Membrane</keyword>
<dbReference type="Proteomes" id="UP000815325">
    <property type="component" value="Unassembled WGS sequence"/>
</dbReference>
<name>A0ABQ7H1I1_DUNSA</name>
<feature type="transmembrane region" description="Helical" evidence="1">
    <location>
        <begin position="95"/>
        <end position="118"/>
    </location>
</feature>
<keyword evidence="1" id="KW-0812">Transmembrane</keyword>
<gene>
    <name evidence="2" type="ORF">DUNSADRAFT_15786</name>
</gene>
<sequence length="199" mass="22201">MASCGRCPCRAFIWFVWVLHVIICIVYAALALYTYHNMDKLLSDVKSDGDRNIKPFKHGILAALLLGFLLVILWIIFSFFVLLGRYFSEVSMVYGFMLGWGGGLAMFELLAGLVVQNAEELAKQAKDVGRWSDRDLQGYYASFAFSYILIVSFAFTVSILWFGCNQMRRAGASSGSRNNYTNPISTNQLAVNAGKGTEV</sequence>
<evidence type="ECO:0000256" key="1">
    <source>
        <dbReference type="SAM" id="Phobius"/>
    </source>
</evidence>
<organism evidence="2 3">
    <name type="scientific">Dunaliella salina</name>
    <name type="common">Green alga</name>
    <name type="synonym">Protococcus salinus</name>
    <dbReference type="NCBI Taxonomy" id="3046"/>
    <lineage>
        <taxon>Eukaryota</taxon>
        <taxon>Viridiplantae</taxon>
        <taxon>Chlorophyta</taxon>
        <taxon>core chlorophytes</taxon>
        <taxon>Chlorophyceae</taxon>
        <taxon>CS clade</taxon>
        <taxon>Chlamydomonadales</taxon>
        <taxon>Dunaliellaceae</taxon>
        <taxon>Dunaliella</taxon>
    </lineage>
</organism>
<dbReference type="EMBL" id="MU069505">
    <property type="protein sequence ID" value="KAF5840690.1"/>
    <property type="molecule type" value="Genomic_DNA"/>
</dbReference>
<evidence type="ECO:0000313" key="3">
    <source>
        <dbReference type="Proteomes" id="UP000815325"/>
    </source>
</evidence>
<proteinExistence type="predicted"/>
<evidence type="ECO:0000313" key="2">
    <source>
        <dbReference type="EMBL" id="KAF5840690.1"/>
    </source>
</evidence>